<feature type="transmembrane region" description="Helical" evidence="5">
    <location>
        <begin position="43"/>
        <end position="62"/>
    </location>
</feature>
<evidence type="ECO:0000256" key="1">
    <source>
        <dbReference type="ARBA" id="ARBA00004141"/>
    </source>
</evidence>
<keyword evidence="5" id="KW-1003">Cell membrane</keyword>
<evidence type="ECO:0000313" key="6">
    <source>
        <dbReference type="EMBL" id="NOJ83941.1"/>
    </source>
</evidence>
<comment type="similarity">
    <text evidence="5">Belongs to the 4-toluene sulfonate uptake permease (TSUP) (TC 2.A.102) family.</text>
</comment>
<feature type="transmembrane region" description="Helical" evidence="5">
    <location>
        <begin position="68"/>
        <end position="87"/>
    </location>
</feature>
<keyword evidence="3 5" id="KW-1133">Transmembrane helix</keyword>
<feature type="transmembrane region" description="Helical" evidence="5">
    <location>
        <begin position="199"/>
        <end position="220"/>
    </location>
</feature>
<comment type="subcellular location">
    <subcellularLocation>
        <location evidence="5">Cell membrane</location>
        <topology evidence="5">Multi-pass membrane protein</topology>
    </subcellularLocation>
    <subcellularLocation>
        <location evidence="1">Membrane</location>
        <topology evidence="1">Multi-pass membrane protein</topology>
    </subcellularLocation>
</comment>
<sequence>MMLYAGIAGSLLVGILLGLLGGGGSILTVPLLIYVLDVEPRTAIAMSLVVVGVTSASGAFLHARAGRVRWRTAFVFGTGGMGGAFLGGRLNPHLAPDTLLLLFAGVMVAAAVAMLRRREAEPVVATSASPLPVPRVLAQGVAVGVLSGLVGAGGGFLIVPALSLAGLSMPVATATSLVVIALQCAAGLVGHLGHLDLPWMLTGAVLLAAMTGSLVGGRLAGRVSPTLLRKGFAVFVLATAAFLLGAQAPASLRERVWTEGLWLWSVAPLAVGIPVTVWRLRVARQRQAAQALSR</sequence>
<accession>A0A7Y4IR68</accession>
<feature type="transmembrane region" description="Helical" evidence="5">
    <location>
        <begin position="99"/>
        <end position="116"/>
    </location>
</feature>
<dbReference type="PANTHER" id="PTHR43701:SF2">
    <property type="entry name" value="MEMBRANE TRANSPORTER PROTEIN YJNA-RELATED"/>
    <property type="match status" value="1"/>
</dbReference>
<dbReference type="PANTHER" id="PTHR43701">
    <property type="entry name" value="MEMBRANE TRANSPORTER PROTEIN MJ0441-RELATED"/>
    <property type="match status" value="1"/>
</dbReference>
<name>A0A7Y4IR68_MYXXA</name>
<feature type="transmembrane region" description="Helical" evidence="5">
    <location>
        <begin position="232"/>
        <end position="250"/>
    </location>
</feature>
<dbReference type="Pfam" id="PF01925">
    <property type="entry name" value="TauE"/>
    <property type="match status" value="1"/>
</dbReference>
<keyword evidence="2 5" id="KW-0812">Transmembrane</keyword>
<reference evidence="6 7" key="1">
    <citation type="submission" date="2020-05" db="EMBL/GenBank/DDBJ databases">
        <authorList>
            <person name="Whitworth D."/>
        </authorList>
    </citation>
    <scope>NUCLEOTIDE SEQUENCE [LARGE SCALE GENOMIC DNA]</scope>
    <source>
        <strain evidence="6 7">AM005</strain>
    </source>
</reference>
<dbReference type="EMBL" id="JABFNT010000292">
    <property type="protein sequence ID" value="NOJ83941.1"/>
    <property type="molecule type" value="Genomic_DNA"/>
</dbReference>
<comment type="caution">
    <text evidence="6">The sequence shown here is derived from an EMBL/GenBank/DDBJ whole genome shotgun (WGS) entry which is preliminary data.</text>
</comment>
<feature type="transmembrane region" description="Helical" evidence="5">
    <location>
        <begin position="136"/>
        <end position="159"/>
    </location>
</feature>
<feature type="transmembrane region" description="Helical" evidence="5">
    <location>
        <begin position="12"/>
        <end position="36"/>
    </location>
</feature>
<evidence type="ECO:0000256" key="2">
    <source>
        <dbReference type="ARBA" id="ARBA00022692"/>
    </source>
</evidence>
<evidence type="ECO:0000256" key="5">
    <source>
        <dbReference type="RuleBase" id="RU363041"/>
    </source>
</evidence>
<feature type="transmembrane region" description="Helical" evidence="5">
    <location>
        <begin position="262"/>
        <end position="280"/>
    </location>
</feature>
<evidence type="ECO:0000256" key="4">
    <source>
        <dbReference type="ARBA" id="ARBA00023136"/>
    </source>
</evidence>
<evidence type="ECO:0000256" key="3">
    <source>
        <dbReference type="ARBA" id="ARBA00022989"/>
    </source>
</evidence>
<dbReference type="GO" id="GO:0005886">
    <property type="term" value="C:plasma membrane"/>
    <property type="evidence" value="ECO:0007669"/>
    <property type="project" value="UniProtKB-SubCell"/>
</dbReference>
<proteinExistence type="inferred from homology"/>
<gene>
    <name evidence="6" type="ORF">HNV28_37510</name>
</gene>
<organism evidence="6 7">
    <name type="scientific">Myxococcus xanthus</name>
    <dbReference type="NCBI Taxonomy" id="34"/>
    <lineage>
        <taxon>Bacteria</taxon>
        <taxon>Pseudomonadati</taxon>
        <taxon>Myxococcota</taxon>
        <taxon>Myxococcia</taxon>
        <taxon>Myxococcales</taxon>
        <taxon>Cystobacterineae</taxon>
        <taxon>Myxococcaceae</taxon>
        <taxon>Myxococcus</taxon>
    </lineage>
</organism>
<evidence type="ECO:0000313" key="7">
    <source>
        <dbReference type="Proteomes" id="UP000533080"/>
    </source>
</evidence>
<dbReference type="InterPro" id="IPR051598">
    <property type="entry name" value="TSUP/Inactive_protease-like"/>
</dbReference>
<dbReference type="InterPro" id="IPR002781">
    <property type="entry name" value="TM_pro_TauE-like"/>
</dbReference>
<keyword evidence="4 5" id="KW-0472">Membrane</keyword>
<dbReference type="AlphaFoldDB" id="A0A7Y4IR68"/>
<protein>
    <recommendedName>
        <fullName evidence="5">Probable membrane transporter protein</fullName>
    </recommendedName>
</protein>
<dbReference type="Proteomes" id="UP000533080">
    <property type="component" value="Unassembled WGS sequence"/>
</dbReference>